<evidence type="ECO:0000256" key="8">
    <source>
        <dbReference type="PROSITE-ProRule" id="PRU00108"/>
    </source>
</evidence>
<feature type="domain" description="Homeobox" evidence="11">
    <location>
        <begin position="236"/>
        <end position="296"/>
    </location>
</feature>
<dbReference type="PROSITE" id="PS50071">
    <property type="entry name" value="HOMEOBOX_2"/>
    <property type="match status" value="1"/>
</dbReference>
<reference evidence="12" key="1">
    <citation type="submission" date="2022-11" db="EMBL/GenBank/DDBJ databases">
        <title>Centuries of genome instability and evolution in soft-shell clam transmissible cancer (bioRxiv).</title>
        <authorList>
            <person name="Hart S.F.M."/>
            <person name="Yonemitsu M.A."/>
            <person name="Giersch R.M."/>
            <person name="Beal B.F."/>
            <person name="Arriagada G."/>
            <person name="Davis B.W."/>
            <person name="Ostrander E.A."/>
            <person name="Goff S.P."/>
            <person name="Metzger M.J."/>
        </authorList>
    </citation>
    <scope>NUCLEOTIDE SEQUENCE</scope>
    <source>
        <strain evidence="12">MELC-2E11</strain>
        <tissue evidence="12">Siphon/mantle</tissue>
    </source>
</reference>
<dbReference type="PANTHER" id="PTHR46110:SF3">
    <property type="entry name" value="HOMEOBOX PROTEIN HMX"/>
    <property type="match status" value="1"/>
</dbReference>
<evidence type="ECO:0000256" key="2">
    <source>
        <dbReference type="ARBA" id="ARBA00023015"/>
    </source>
</evidence>
<keyword evidence="4 8" id="KW-0371">Homeobox</keyword>
<dbReference type="InterPro" id="IPR017970">
    <property type="entry name" value="Homeobox_CS"/>
</dbReference>
<feature type="region of interest" description="Disordered" evidence="10">
    <location>
        <begin position="220"/>
        <end position="241"/>
    </location>
</feature>
<evidence type="ECO:0000256" key="10">
    <source>
        <dbReference type="SAM" id="MobiDB-lite"/>
    </source>
</evidence>
<evidence type="ECO:0000256" key="3">
    <source>
        <dbReference type="ARBA" id="ARBA00023125"/>
    </source>
</evidence>
<evidence type="ECO:0000313" key="13">
    <source>
        <dbReference type="Proteomes" id="UP001164746"/>
    </source>
</evidence>
<keyword evidence="6 8" id="KW-0539">Nucleus</keyword>
<dbReference type="Proteomes" id="UP001164746">
    <property type="component" value="Chromosome 12"/>
</dbReference>
<dbReference type="CDD" id="cd00086">
    <property type="entry name" value="homeodomain"/>
    <property type="match status" value="1"/>
</dbReference>
<dbReference type="InterPro" id="IPR020479">
    <property type="entry name" value="HD_metazoa"/>
</dbReference>
<dbReference type="SUPFAM" id="SSF46689">
    <property type="entry name" value="Homeodomain-like"/>
    <property type="match status" value="1"/>
</dbReference>
<dbReference type="PRINTS" id="PR00024">
    <property type="entry name" value="HOMEOBOX"/>
</dbReference>
<proteinExistence type="inferred from homology"/>
<evidence type="ECO:0000256" key="4">
    <source>
        <dbReference type="ARBA" id="ARBA00023155"/>
    </source>
</evidence>
<keyword evidence="2" id="KW-0805">Transcription regulation</keyword>
<organism evidence="12 13">
    <name type="scientific">Mya arenaria</name>
    <name type="common">Soft-shell clam</name>
    <dbReference type="NCBI Taxonomy" id="6604"/>
    <lineage>
        <taxon>Eukaryota</taxon>
        <taxon>Metazoa</taxon>
        <taxon>Spiralia</taxon>
        <taxon>Lophotrochozoa</taxon>
        <taxon>Mollusca</taxon>
        <taxon>Bivalvia</taxon>
        <taxon>Autobranchia</taxon>
        <taxon>Heteroconchia</taxon>
        <taxon>Euheterodonta</taxon>
        <taxon>Imparidentia</taxon>
        <taxon>Neoheterodontei</taxon>
        <taxon>Myida</taxon>
        <taxon>Myoidea</taxon>
        <taxon>Myidae</taxon>
        <taxon>Mya</taxon>
    </lineage>
</organism>
<accession>A0ABY7FMV7</accession>
<comment type="subcellular location">
    <subcellularLocation>
        <location evidence="1 8 9">Nucleus</location>
    </subcellularLocation>
</comment>
<evidence type="ECO:0000256" key="7">
    <source>
        <dbReference type="ARBA" id="ARBA00038165"/>
    </source>
</evidence>
<evidence type="ECO:0000259" key="11">
    <source>
        <dbReference type="PROSITE" id="PS50071"/>
    </source>
</evidence>
<feature type="compositionally biased region" description="Polar residues" evidence="10">
    <location>
        <begin position="44"/>
        <end position="53"/>
    </location>
</feature>
<keyword evidence="5" id="KW-0804">Transcription</keyword>
<feature type="DNA-binding region" description="Homeobox" evidence="8">
    <location>
        <begin position="238"/>
        <end position="297"/>
    </location>
</feature>
<dbReference type="EMBL" id="CP111023">
    <property type="protein sequence ID" value="WAR22261.1"/>
    <property type="molecule type" value="Genomic_DNA"/>
</dbReference>
<dbReference type="Gene3D" id="1.10.10.60">
    <property type="entry name" value="Homeodomain-like"/>
    <property type="match status" value="1"/>
</dbReference>
<dbReference type="InterPro" id="IPR001356">
    <property type="entry name" value="HD"/>
</dbReference>
<protein>
    <submittedName>
        <fullName evidence="12">HMX1-like protein</fullName>
    </submittedName>
</protein>
<dbReference type="SMART" id="SM00389">
    <property type="entry name" value="HOX"/>
    <property type="match status" value="1"/>
</dbReference>
<keyword evidence="13" id="KW-1185">Reference proteome</keyword>
<evidence type="ECO:0000313" key="12">
    <source>
        <dbReference type="EMBL" id="WAR22261.1"/>
    </source>
</evidence>
<evidence type="ECO:0000256" key="6">
    <source>
        <dbReference type="ARBA" id="ARBA00023242"/>
    </source>
</evidence>
<sequence>MTSKAEGINGSVKPTHNNKPLSFSINRILHGGDDNTPLADDRSTSPLTNTESTARPAAHGLRESEEYSRVPHLHETTVHHYAPCTEADGCSHFESIERPRACSTPENEFPSPTATSNIHALHRPLPGALRSALHSPYMIPGRHPLTSHDAFVHPAVHWGHRTVPCVQQTANCVRTSGSENTENTAKIVKHIETNGGFHSNRSTPEPEVHYGASIHSDRSLDSMGESYHQSPSPFKTKKKKTRTVFSRNQVYKLEAAFDLKRYLSSAERSGLAASLNLSETQIKIWFQNKRNKWKRQINGEMDEIPLPPAFAASYLQTSFPQSPLTSYGHMTEARYDLLHSSFTVPAYYSHQYATEKVAPKYLY</sequence>
<feature type="region of interest" description="Disordered" evidence="10">
    <location>
        <begin position="1"/>
        <end position="67"/>
    </location>
</feature>
<evidence type="ECO:0000256" key="1">
    <source>
        <dbReference type="ARBA" id="ARBA00004123"/>
    </source>
</evidence>
<feature type="compositionally biased region" description="Polar residues" evidence="10">
    <location>
        <begin position="12"/>
        <end position="25"/>
    </location>
</feature>
<dbReference type="PANTHER" id="PTHR46110">
    <property type="entry name" value="HOMEOBOX PROTEIN HMX"/>
    <property type="match status" value="1"/>
</dbReference>
<dbReference type="Pfam" id="PF00046">
    <property type="entry name" value="Homeodomain"/>
    <property type="match status" value="1"/>
</dbReference>
<gene>
    <name evidence="12" type="ORF">MAR_016235</name>
</gene>
<evidence type="ECO:0000256" key="9">
    <source>
        <dbReference type="RuleBase" id="RU000682"/>
    </source>
</evidence>
<dbReference type="PROSITE" id="PS00027">
    <property type="entry name" value="HOMEOBOX_1"/>
    <property type="match status" value="1"/>
</dbReference>
<comment type="similarity">
    <text evidence="7">Belongs to the HMX homeobox family.</text>
</comment>
<name>A0ABY7FMV7_MYAAR</name>
<evidence type="ECO:0000256" key="5">
    <source>
        <dbReference type="ARBA" id="ARBA00023163"/>
    </source>
</evidence>
<dbReference type="InterPro" id="IPR051300">
    <property type="entry name" value="HMX_Homeobox_TF"/>
</dbReference>
<keyword evidence="3 8" id="KW-0238">DNA-binding</keyword>
<dbReference type="InterPro" id="IPR009057">
    <property type="entry name" value="Homeodomain-like_sf"/>
</dbReference>